<dbReference type="Proteomes" id="UP001153678">
    <property type="component" value="Unassembled WGS sequence"/>
</dbReference>
<evidence type="ECO:0000313" key="2">
    <source>
        <dbReference type="Proteomes" id="UP001153678"/>
    </source>
</evidence>
<protein>
    <submittedName>
        <fullName evidence="1">3215_t:CDS:1</fullName>
    </submittedName>
</protein>
<gene>
    <name evidence="1" type="ORF">FWILDA_LOCUS13619</name>
</gene>
<feature type="non-terminal residue" evidence="1">
    <location>
        <position position="239"/>
    </location>
</feature>
<reference evidence="1" key="1">
    <citation type="submission" date="2022-08" db="EMBL/GenBank/DDBJ databases">
        <authorList>
            <person name="Kallberg Y."/>
            <person name="Tangrot J."/>
            <person name="Rosling A."/>
        </authorList>
    </citation>
    <scope>NUCLEOTIDE SEQUENCE</scope>
    <source>
        <strain evidence="1">Wild A</strain>
    </source>
</reference>
<evidence type="ECO:0000313" key="1">
    <source>
        <dbReference type="EMBL" id="CAI2188516.1"/>
    </source>
</evidence>
<keyword evidence="2" id="KW-1185">Reference proteome</keyword>
<organism evidence="1 2">
    <name type="scientific">Funneliformis geosporum</name>
    <dbReference type="NCBI Taxonomy" id="1117311"/>
    <lineage>
        <taxon>Eukaryota</taxon>
        <taxon>Fungi</taxon>
        <taxon>Fungi incertae sedis</taxon>
        <taxon>Mucoromycota</taxon>
        <taxon>Glomeromycotina</taxon>
        <taxon>Glomeromycetes</taxon>
        <taxon>Glomerales</taxon>
        <taxon>Glomeraceae</taxon>
        <taxon>Funneliformis</taxon>
    </lineage>
</organism>
<accession>A0A9W4T104</accession>
<proteinExistence type="predicted"/>
<dbReference type="OrthoDB" id="2438430at2759"/>
<dbReference type="EMBL" id="CAMKVN010005250">
    <property type="protein sequence ID" value="CAI2188516.1"/>
    <property type="molecule type" value="Genomic_DNA"/>
</dbReference>
<sequence length="239" mass="27417">FLNEVNAIIRQISSDTNAWKSENAIYDILRSVRHILAIDTFPCISETVEFIYDLNSKAEVMQIGYDLLKQDKRIAFISTGAVMARVLVKKASKLSKSDNSPIRTCIYYGDMDEKQRQKDFFDINIAWVIAITNIATSVHKNSNEHFRSPVNESPVAITFIEVEHQKCLSARYFIEKLCILIASIVIKNTEFNAVATSQNLSLEEAEILKFNQERSIADTMTLKHFYIRNLYCKNMSIED</sequence>
<name>A0A9W4T104_9GLOM</name>
<comment type="caution">
    <text evidence="1">The sequence shown here is derived from an EMBL/GenBank/DDBJ whole genome shotgun (WGS) entry which is preliminary data.</text>
</comment>
<dbReference type="AlphaFoldDB" id="A0A9W4T104"/>